<organism evidence="1 2">
    <name type="scientific">Vanilla planifolia</name>
    <name type="common">Vanilla</name>
    <dbReference type="NCBI Taxonomy" id="51239"/>
    <lineage>
        <taxon>Eukaryota</taxon>
        <taxon>Viridiplantae</taxon>
        <taxon>Streptophyta</taxon>
        <taxon>Embryophyta</taxon>
        <taxon>Tracheophyta</taxon>
        <taxon>Spermatophyta</taxon>
        <taxon>Magnoliopsida</taxon>
        <taxon>Liliopsida</taxon>
        <taxon>Asparagales</taxon>
        <taxon>Orchidaceae</taxon>
        <taxon>Vanilloideae</taxon>
        <taxon>Vanilleae</taxon>
        <taxon>Vanilla</taxon>
    </lineage>
</organism>
<dbReference type="EMBL" id="JADCNL010000007">
    <property type="protein sequence ID" value="KAG0473761.1"/>
    <property type="molecule type" value="Genomic_DNA"/>
</dbReference>
<keyword evidence="2" id="KW-1185">Reference proteome</keyword>
<dbReference type="PANTHER" id="PTHR35312:SF1">
    <property type="entry name" value="OS07G0641800 PROTEIN"/>
    <property type="match status" value="1"/>
</dbReference>
<protein>
    <submittedName>
        <fullName evidence="1">Uncharacterized protein</fullName>
    </submittedName>
</protein>
<gene>
    <name evidence="1" type="ORF">HPP92_015618</name>
</gene>
<evidence type="ECO:0000313" key="2">
    <source>
        <dbReference type="Proteomes" id="UP000636800"/>
    </source>
</evidence>
<sequence length="116" mass="13441">MEEREFRRLLDLFPVVRSRDYCFQDEAERTSSSQSAQDNMADWQRGWAEMDKIDELKENGNEADAFWSKLRSAAERKVGIANAEKFCIAFKTAHEKLVHNELSLEAAKRFIGTAHD</sequence>
<name>A0A835QMN8_VANPL</name>
<reference evidence="1 2" key="1">
    <citation type="journal article" date="2020" name="Nat. Food">
        <title>A phased Vanilla planifolia genome enables genetic improvement of flavour and production.</title>
        <authorList>
            <person name="Hasing T."/>
            <person name="Tang H."/>
            <person name="Brym M."/>
            <person name="Khazi F."/>
            <person name="Huang T."/>
            <person name="Chambers A.H."/>
        </authorList>
    </citation>
    <scope>NUCLEOTIDE SEQUENCE [LARGE SCALE GENOMIC DNA]</scope>
    <source>
        <tissue evidence="1">Leaf</tissue>
    </source>
</reference>
<accession>A0A835QMN8</accession>
<proteinExistence type="predicted"/>
<evidence type="ECO:0000313" key="1">
    <source>
        <dbReference type="EMBL" id="KAG0473761.1"/>
    </source>
</evidence>
<dbReference type="Proteomes" id="UP000636800">
    <property type="component" value="Chromosome 7"/>
</dbReference>
<comment type="caution">
    <text evidence="1">The sequence shown here is derived from an EMBL/GenBank/DDBJ whole genome shotgun (WGS) entry which is preliminary data.</text>
</comment>
<dbReference type="PANTHER" id="PTHR35312">
    <property type="entry name" value="OS07G0641800 PROTEIN"/>
    <property type="match status" value="1"/>
</dbReference>
<dbReference type="AlphaFoldDB" id="A0A835QMN8"/>